<dbReference type="InterPro" id="IPR006633">
    <property type="entry name" value="Carb-bd_sugar_hydrolysis-dom"/>
</dbReference>
<name>M7B5K3_CHEMY</name>
<feature type="compositionally biased region" description="Polar residues" evidence="4">
    <location>
        <begin position="513"/>
        <end position="526"/>
    </location>
</feature>
<dbReference type="InterPro" id="IPR001810">
    <property type="entry name" value="F-box_dom"/>
</dbReference>
<feature type="region of interest" description="Disordered" evidence="4">
    <location>
        <begin position="493"/>
        <end position="526"/>
    </location>
</feature>
<evidence type="ECO:0000259" key="5">
    <source>
        <dbReference type="PROSITE" id="PS50181"/>
    </source>
</evidence>
<dbReference type="InterPro" id="IPR036047">
    <property type="entry name" value="F-box-like_dom_sf"/>
</dbReference>
<dbReference type="FunFam" id="1.20.1280.50:FF:000009">
    <property type="entry name" value="F-box only protein 10"/>
    <property type="match status" value="1"/>
</dbReference>
<dbReference type="SMART" id="SM00710">
    <property type="entry name" value="PbH1"/>
    <property type="match status" value="18"/>
</dbReference>
<dbReference type="InterPro" id="IPR011050">
    <property type="entry name" value="Pectin_lyase_fold/virulence"/>
</dbReference>
<dbReference type="InterPro" id="IPR006626">
    <property type="entry name" value="PbH1"/>
</dbReference>
<dbReference type="GO" id="GO:0042981">
    <property type="term" value="P:regulation of apoptotic process"/>
    <property type="evidence" value="ECO:0007669"/>
    <property type="project" value="TreeGrafter"/>
</dbReference>
<gene>
    <name evidence="6" type="ORF">UY3_15488</name>
</gene>
<dbReference type="FunFam" id="2.160.20.10:FF:000022">
    <property type="entry name" value="F-box only protein 10"/>
    <property type="match status" value="1"/>
</dbReference>
<keyword evidence="7" id="KW-1185">Reference proteome</keyword>
<dbReference type="EMBL" id="KB570447">
    <property type="protein sequence ID" value="EMP27423.1"/>
    <property type="molecule type" value="Genomic_DNA"/>
</dbReference>
<comment type="pathway">
    <text evidence="1">Protein modification; protein ubiquitination.</text>
</comment>
<dbReference type="CDD" id="cd22090">
    <property type="entry name" value="F-box_FBXO10"/>
    <property type="match status" value="1"/>
</dbReference>
<evidence type="ECO:0000313" key="7">
    <source>
        <dbReference type="Proteomes" id="UP000031443"/>
    </source>
</evidence>
<dbReference type="Pfam" id="PF13229">
    <property type="entry name" value="Beta_helix"/>
    <property type="match status" value="2"/>
</dbReference>
<dbReference type="Proteomes" id="UP000031443">
    <property type="component" value="Unassembled WGS sequence"/>
</dbReference>
<proteinExistence type="predicted"/>
<evidence type="ECO:0000256" key="2">
    <source>
        <dbReference type="ARBA" id="ARBA00022737"/>
    </source>
</evidence>
<evidence type="ECO:0000256" key="3">
    <source>
        <dbReference type="ARBA" id="ARBA00022786"/>
    </source>
</evidence>
<feature type="region of interest" description="Disordered" evidence="4">
    <location>
        <begin position="352"/>
        <end position="377"/>
    </location>
</feature>
<reference evidence="7" key="1">
    <citation type="journal article" date="2013" name="Nat. Genet.">
        <title>The draft genomes of soft-shell turtle and green sea turtle yield insights into the development and evolution of the turtle-specific body plan.</title>
        <authorList>
            <person name="Wang Z."/>
            <person name="Pascual-Anaya J."/>
            <person name="Zadissa A."/>
            <person name="Li W."/>
            <person name="Niimura Y."/>
            <person name="Huang Z."/>
            <person name="Li C."/>
            <person name="White S."/>
            <person name="Xiong Z."/>
            <person name="Fang D."/>
            <person name="Wang B."/>
            <person name="Ming Y."/>
            <person name="Chen Y."/>
            <person name="Zheng Y."/>
            <person name="Kuraku S."/>
            <person name="Pignatelli M."/>
            <person name="Herrero J."/>
            <person name="Beal K."/>
            <person name="Nozawa M."/>
            <person name="Li Q."/>
            <person name="Wang J."/>
            <person name="Zhang H."/>
            <person name="Yu L."/>
            <person name="Shigenobu S."/>
            <person name="Wang J."/>
            <person name="Liu J."/>
            <person name="Flicek P."/>
            <person name="Searle S."/>
            <person name="Wang J."/>
            <person name="Kuratani S."/>
            <person name="Yin Y."/>
            <person name="Aken B."/>
            <person name="Zhang G."/>
            <person name="Irie N."/>
        </authorList>
    </citation>
    <scope>NUCLEOTIDE SEQUENCE [LARGE SCALE GENOMIC DNA]</scope>
</reference>
<dbReference type="Pfam" id="PF05048">
    <property type="entry name" value="NosD"/>
    <property type="match status" value="1"/>
</dbReference>
<sequence length="1067" mass="117177">MEVSGLPVELWRLILSYLRLPDLGRCSLVCRAWCELILSLDNTRWRQLCLGCIECRHPNWPNQPDVEPQSWREAFKQHYVASKTWTKNAQDFESSNCFYLFRRKKDRHVLRVGQGCEFDTLRAALASADVYDRIVLLPGVYEEQSEIILKVPVEIVGQGKLGDVALLVSIDQHCPTTRLCNVVFMPAWFTPVVYKTTSGHVQFDNCNFENGQLQIHAPATCQVKFCTFNQSSIHFHSVALGVLENCEFTGSENASVTIEGIPSSERNWACKHLTTLAKSHCVFLQASDPALCNASKRGGWGGPPVRSLRTCEIVVGGDQNNLLPASKTQLVLEKAGEREAEVNGKLYTAKEGDAMTLETDSSDGELSTSSENEDDDRSMYKLSYRAHGLSHMLAHVIHSRPQTSGLTALQRDLELKTLQQELQRDKEAQSLASSLQGCLIRKCLFRDGKGGVFVCSQGRAKLEGSVFRELTYAVRCIQNSKVLYRLEENQVKEETAMEKGTEGRRMDIKRKGSASSTDSNSQIGDTGSRITLSNQIIMLKNDIHHCKASGIFLRLAAGGLIADNNIHSNCEAGVDIRKGANPLILCNKIHSGLRSGIVVLGNGKGIIRSNQIYGNKEAGIYILYNGNPIVRFALVVFVRNGSISMSGAFQENVIRENQWGGVDIRRGGDPILRSNLICCGYSDGVVVGERGKGLIEGNTIYENVIRENQWGGVDIRRGGDPVLRSNLICCGYSDGVVVGERGKGLIEGNTIYGNKGCGIWIMSSSLPHITNNRICHNSIYGVAVFCRKDDANDYLANQGGNENFNDEGEAASWENDLDSEDERFTSRRPISVALVESNSINHNGAAGLYVKSSEALNIIANAIHANHDSGIAVLQSSQLTRIANNSISCNSLGGVLIESEARVELRGNGIYDNSSHGITSKGDGVVVENDIIGNRGCGLQLLQTADMKVTKNRIQSFWDYGIVMLDQTKGLVQENLIFQGRAKKTILQQVSNAEDCIVQNNKLLTFKSKSDVAWTLENPPARPYIEGSTRGTSSATNSQKVTTMSTRIAARMDGGCHNNGSIFCTIL</sequence>
<dbReference type="SMART" id="SM00722">
    <property type="entry name" value="CASH"/>
    <property type="match status" value="3"/>
</dbReference>
<organism evidence="6 7">
    <name type="scientific">Chelonia mydas</name>
    <name type="common">Green sea-turtle</name>
    <name type="synonym">Chelonia agassizi</name>
    <dbReference type="NCBI Taxonomy" id="8469"/>
    <lineage>
        <taxon>Eukaryota</taxon>
        <taxon>Metazoa</taxon>
        <taxon>Chordata</taxon>
        <taxon>Craniata</taxon>
        <taxon>Vertebrata</taxon>
        <taxon>Euteleostomi</taxon>
        <taxon>Archelosauria</taxon>
        <taxon>Testudinata</taxon>
        <taxon>Testudines</taxon>
        <taxon>Cryptodira</taxon>
        <taxon>Durocryptodira</taxon>
        <taxon>Americhelydia</taxon>
        <taxon>Chelonioidea</taxon>
        <taxon>Cheloniidae</taxon>
        <taxon>Chelonia</taxon>
    </lineage>
</organism>
<dbReference type="PANTHER" id="PTHR22990">
    <property type="entry name" value="F-BOX ONLY PROTEIN"/>
    <property type="match status" value="1"/>
</dbReference>
<evidence type="ECO:0000256" key="4">
    <source>
        <dbReference type="SAM" id="MobiDB-lite"/>
    </source>
</evidence>
<dbReference type="SUPFAM" id="SSF81383">
    <property type="entry name" value="F-box domain"/>
    <property type="match status" value="1"/>
</dbReference>
<dbReference type="STRING" id="8469.M7B5K3"/>
<evidence type="ECO:0000256" key="1">
    <source>
        <dbReference type="ARBA" id="ARBA00004906"/>
    </source>
</evidence>
<feature type="compositionally biased region" description="Basic and acidic residues" evidence="4">
    <location>
        <begin position="493"/>
        <end position="510"/>
    </location>
</feature>
<dbReference type="PROSITE" id="PS50181">
    <property type="entry name" value="FBOX"/>
    <property type="match status" value="1"/>
</dbReference>
<protein>
    <submittedName>
        <fullName evidence="6">F-box only protein 10</fullName>
    </submittedName>
</protein>
<dbReference type="InterPro" id="IPR039448">
    <property type="entry name" value="Beta_helix"/>
</dbReference>
<dbReference type="InterPro" id="IPR051550">
    <property type="entry name" value="SCF-Subunits/Alg-Epimerases"/>
</dbReference>
<dbReference type="InterPro" id="IPR007742">
    <property type="entry name" value="NosD_dom"/>
</dbReference>
<dbReference type="PANTHER" id="PTHR22990:SF15">
    <property type="entry name" value="F-BOX ONLY PROTEIN 10"/>
    <property type="match status" value="1"/>
</dbReference>
<dbReference type="GO" id="GO:0006511">
    <property type="term" value="P:ubiquitin-dependent protein catabolic process"/>
    <property type="evidence" value="ECO:0007669"/>
    <property type="project" value="TreeGrafter"/>
</dbReference>
<keyword evidence="3" id="KW-0833">Ubl conjugation pathway</keyword>
<evidence type="ECO:0000313" key="6">
    <source>
        <dbReference type="EMBL" id="EMP27423.1"/>
    </source>
</evidence>
<dbReference type="InterPro" id="IPR012334">
    <property type="entry name" value="Pectin_lyas_fold"/>
</dbReference>
<dbReference type="Gene3D" id="1.20.1280.50">
    <property type="match status" value="1"/>
</dbReference>
<dbReference type="Gene3D" id="2.160.20.10">
    <property type="entry name" value="Single-stranded right-handed beta-helix, Pectin lyase-like"/>
    <property type="match status" value="4"/>
</dbReference>
<dbReference type="InterPro" id="IPR022441">
    <property type="entry name" value="Para_beta_helix_rpt-2"/>
</dbReference>
<keyword evidence="2" id="KW-0677">Repeat</keyword>
<feature type="domain" description="F-box" evidence="5">
    <location>
        <begin position="1"/>
        <end position="48"/>
    </location>
</feature>
<accession>M7B5K3</accession>
<dbReference type="SUPFAM" id="SSF51126">
    <property type="entry name" value="Pectin lyase-like"/>
    <property type="match status" value="4"/>
</dbReference>
<dbReference type="AlphaFoldDB" id="M7B5K3"/>
<dbReference type="NCBIfam" id="TIGR03804">
    <property type="entry name" value="para_beta_helix"/>
    <property type="match status" value="1"/>
</dbReference>
<dbReference type="Pfam" id="PF12937">
    <property type="entry name" value="F-box-like"/>
    <property type="match status" value="1"/>
</dbReference>
<dbReference type="SMART" id="SM00256">
    <property type="entry name" value="FBOX"/>
    <property type="match status" value="1"/>
</dbReference>